<dbReference type="Pfam" id="PF02782">
    <property type="entry name" value="FGGY_C"/>
    <property type="match status" value="1"/>
</dbReference>
<evidence type="ECO:0000256" key="3">
    <source>
        <dbReference type="ARBA" id="ARBA00022777"/>
    </source>
</evidence>
<dbReference type="SUPFAM" id="SSF53067">
    <property type="entry name" value="Actin-like ATPase domain"/>
    <property type="match status" value="2"/>
</dbReference>
<dbReference type="PIRSF" id="PIRSF000538">
    <property type="entry name" value="GlpK"/>
    <property type="match status" value="1"/>
</dbReference>
<dbReference type="RefSeq" id="WP_418161221.1">
    <property type="nucleotide sequence ID" value="NZ_JBBLZC010000026.1"/>
</dbReference>
<evidence type="ECO:0000256" key="1">
    <source>
        <dbReference type="ARBA" id="ARBA00009156"/>
    </source>
</evidence>
<proteinExistence type="inferred from homology"/>
<evidence type="ECO:0000256" key="2">
    <source>
        <dbReference type="ARBA" id="ARBA00022679"/>
    </source>
</evidence>
<dbReference type="Gene3D" id="3.30.420.40">
    <property type="match status" value="2"/>
</dbReference>
<gene>
    <name evidence="7" type="ORF">U1T56_19645</name>
</gene>
<name>A0ABU8XW00_9PROT</name>
<evidence type="ECO:0000313" key="8">
    <source>
        <dbReference type="Proteomes" id="UP001375743"/>
    </source>
</evidence>
<dbReference type="GO" id="GO:0016301">
    <property type="term" value="F:kinase activity"/>
    <property type="evidence" value="ECO:0007669"/>
    <property type="project" value="UniProtKB-KW"/>
</dbReference>
<sequence length="534" mass="56475">MAIVGPRRQSRESVDGPNRTGNGQGVTVMATDRPLLCGIDAGTSQIRAILFATDGRVVAHAAEPTPMRELGPGRAELDPEALWRITVSLLRRVAAEAPDAAAIRSIAVASVGEAGVLLDADGRPLAPVMAWYDTRATAELEQLLATIGFEQLHRITGLCPDPTFSLLKLLWLKRHEPELFARARRWLNVADYLAWRLSGEQATDPSLASRTLLLDLERRTWAASLLEATGLPASLLAPILPGGSPLGRIRPELAGATSLPDDCVVGVGGHDHVCGMLAAGADRPGILFDSMGTAEALTCIREAPLADPALGWDGFNQGAIELDRPFYYVFGGLPTAAAAVEWFRSVHGGLDHATLIAEAEAAPGDSDGVLFLPHLRLGSPPFPDPVGRGAFVGLSASTTRGALFRAVLEGIALDGANILGTMLRHLGARMPERILCVGGSTRNQLLMRLKATAYGVPLAVLDLPDATCLGAALLGGIAAGIHADLAEARSRLEIPVRLVHPDSNGDEGTRLGRQAIYATAYATLRPLHARLLDR</sequence>
<keyword evidence="3 7" id="KW-0418">Kinase</keyword>
<dbReference type="PANTHER" id="PTHR43095">
    <property type="entry name" value="SUGAR KINASE"/>
    <property type="match status" value="1"/>
</dbReference>
<dbReference type="Pfam" id="PF00370">
    <property type="entry name" value="FGGY_N"/>
    <property type="match status" value="1"/>
</dbReference>
<comment type="caution">
    <text evidence="7">The sequence shown here is derived from an EMBL/GenBank/DDBJ whole genome shotgun (WGS) entry which is preliminary data.</text>
</comment>
<dbReference type="Proteomes" id="UP001375743">
    <property type="component" value="Unassembled WGS sequence"/>
</dbReference>
<evidence type="ECO:0000256" key="4">
    <source>
        <dbReference type="SAM" id="MobiDB-lite"/>
    </source>
</evidence>
<keyword evidence="2" id="KW-0808">Transferase</keyword>
<evidence type="ECO:0000259" key="5">
    <source>
        <dbReference type="Pfam" id="PF00370"/>
    </source>
</evidence>
<feature type="domain" description="Carbohydrate kinase FGGY C-terminal" evidence="6">
    <location>
        <begin position="290"/>
        <end position="479"/>
    </location>
</feature>
<organism evidence="7 8">
    <name type="scientific">Benzoatithermus flavus</name>
    <dbReference type="NCBI Taxonomy" id="3108223"/>
    <lineage>
        <taxon>Bacteria</taxon>
        <taxon>Pseudomonadati</taxon>
        <taxon>Pseudomonadota</taxon>
        <taxon>Alphaproteobacteria</taxon>
        <taxon>Geminicoccales</taxon>
        <taxon>Geminicoccaceae</taxon>
        <taxon>Benzoatithermus</taxon>
    </lineage>
</organism>
<dbReference type="InterPro" id="IPR018484">
    <property type="entry name" value="FGGY_N"/>
</dbReference>
<dbReference type="InterPro" id="IPR050406">
    <property type="entry name" value="FGGY_Carb_Kinase"/>
</dbReference>
<feature type="domain" description="Carbohydrate kinase FGGY N-terminal" evidence="5">
    <location>
        <begin position="37"/>
        <end position="277"/>
    </location>
</feature>
<dbReference type="InterPro" id="IPR043129">
    <property type="entry name" value="ATPase_NBD"/>
</dbReference>
<reference evidence="7 8" key="1">
    <citation type="submission" date="2024-01" db="EMBL/GenBank/DDBJ databases">
        <title>Multi-omics insights into the function and evolution of sodium benzoate biodegradation pathways in Benzoatithermus flavus gen. nov., sp. nov. from hot spring.</title>
        <authorList>
            <person name="Hu C.-J."/>
            <person name="Li W.-J."/>
        </authorList>
    </citation>
    <scope>NUCLEOTIDE SEQUENCE [LARGE SCALE GENOMIC DNA]</scope>
    <source>
        <strain evidence="7 8">SYSU G07066</strain>
    </source>
</reference>
<accession>A0ABU8XW00</accession>
<dbReference type="InterPro" id="IPR018485">
    <property type="entry name" value="FGGY_C"/>
</dbReference>
<dbReference type="PANTHER" id="PTHR43095:SF5">
    <property type="entry name" value="XYLULOSE KINASE"/>
    <property type="match status" value="1"/>
</dbReference>
<keyword evidence="8" id="KW-1185">Reference proteome</keyword>
<evidence type="ECO:0000259" key="6">
    <source>
        <dbReference type="Pfam" id="PF02782"/>
    </source>
</evidence>
<feature type="region of interest" description="Disordered" evidence="4">
    <location>
        <begin position="1"/>
        <end position="26"/>
    </location>
</feature>
<evidence type="ECO:0000313" key="7">
    <source>
        <dbReference type="EMBL" id="MEK0085372.1"/>
    </source>
</evidence>
<comment type="similarity">
    <text evidence="1">Belongs to the FGGY kinase family.</text>
</comment>
<protein>
    <submittedName>
        <fullName evidence="7">FGGY family carbohydrate kinase</fullName>
    </submittedName>
</protein>
<dbReference type="CDD" id="cd07773">
    <property type="entry name" value="ASKHA_NBD_FGGY_FK"/>
    <property type="match status" value="1"/>
</dbReference>
<dbReference type="EMBL" id="JBBLZC010000026">
    <property type="protein sequence ID" value="MEK0085372.1"/>
    <property type="molecule type" value="Genomic_DNA"/>
</dbReference>
<dbReference type="InterPro" id="IPR000577">
    <property type="entry name" value="Carb_kinase_FGGY"/>
</dbReference>